<dbReference type="Gene3D" id="2.120.10.80">
    <property type="entry name" value="Kelch-type beta propeller"/>
    <property type="match status" value="1"/>
</dbReference>
<protein>
    <submittedName>
        <fullName evidence="1">Uncharacterized protein</fullName>
    </submittedName>
</protein>
<dbReference type="SUPFAM" id="SSF117281">
    <property type="entry name" value="Kelch motif"/>
    <property type="match status" value="1"/>
</dbReference>
<dbReference type="Pfam" id="PF07646">
    <property type="entry name" value="Kelch_2"/>
    <property type="match status" value="1"/>
</dbReference>
<reference evidence="1 2" key="1">
    <citation type="journal article" date="2018" name="PLoS ONE">
        <title>The draft genome of Kipferlia bialata reveals reductive genome evolution in fornicate parasites.</title>
        <authorList>
            <person name="Tanifuji G."/>
            <person name="Takabayashi S."/>
            <person name="Kume K."/>
            <person name="Takagi M."/>
            <person name="Nakayama T."/>
            <person name="Kamikawa R."/>
            <person name="Inagaki Y."/>
            <person name="Hashimoto T."/>
        </authorList>
    </citation>
    <scope>NUCLEOTIDE SEQUENCE [LARGE SCALE GENOMIC DNA]</scope>
    <source>
        <strain evidence="1">NY0173</strain>
    </source>
</reference>
<comment type="caution">
    <text evidence="1">The sequence shown here is derived from an EMBL/GenBank/DDBJ whole genome shotgun (WGS) entry which is preliminary data.</text>
</comment>
<dbReference type="AlphaFoldDB" id="A0A9K3D5Q4"/>
<dbReference type="EMBL" id="BDIP01003495">
    <property type="protein sequence ID" value="GIQ87784.1"/>
    <property type="molecule type" value="Genomic_DNA"/>
</dbReference>
<gene>
    <name evidence="1" type="ORF">KIPB_009893</name>
</gene>
<dbReference type="Proteomes" id="UP000265618">
    <property type="component" value="Unassembled WGS sequence"/>
</dbReference>
<name>A0A9K3D5Q4_9EUKA</name>
<sequence length="344" mass="38086">MRSVPVRGLTFTPVRTRSDDLPVLTTLVGLTPTSAMMIGIEDYTRVFTCTILEFTSDGTVKADRESCPVPERDDLQAVLVGGQVYAFGPSCADMWVYDVGTHVWSEVPPTPGCPFPLAQDEDYMSSTHPACFSVDGLLYVGGCPQASSETENGYMSLHVYDPHTAEWSVHPAEFPQLDFVSTVHCGGMMHVFGRRREREDNVEVAGECSGDGEEEEEREVDMAHEHYTFSPTAGWTYMDKVPYPKQWYTTLTSIVHSTATQIYIIAEIRTVSATYAPPESVLFRYSCVTGMWTDMGNSWDSSAVGGSSCTVGSEVSLCLVWGWGRYKYFALIEACDTEGGERYD</sequence>
<evidence type="ECO:0000313" key="1">
    <source>
        <dbReference type="EMBL" id="GIQ87784.1"/>
    </source>
</evidence>
<keyword evidence="2" id="KW-1185">Reference proteome</keyword>
<evidence type="ECO:0000313" key="2">
    <source>
        <dbReference type="Proteomes" id="UP000265618"/>
    </source>
</evidence>
<proteinExistence type="predicted"/>
<organism evidence="1 2">
    <name type="scientific">Kipferlia bialata</name>
    <dbReference type="NCBI Taxonomy" id="797122"/>
    <lineage>
        <taxon>Eukaryota</taxon>
        <taxon>Metamonada</taxon>
        <taxon>Carpediemonas-like organisms</taxon>
        <taxon>Kipferlia</taxon>
    </lineage>
</organism>
<accession>A0A9K3D5Q4</accession>
<dbReference type="InterPro" id="IPR015915">
    <property type="entry name" value="Kelch-typ_b-propeller"/>
</dbReference>
<dbReference type="InterPro" id="IPR011498">
    <property type="entry name" value="Kelch_2"/>
</dbReference>